<organism evidence="2 3">
    <name type="scientific">Streblomastix strix</name>
    <dbReference type="NCBI Taxonomy" id="222440"/>
    <lineage>
        <taxon>Eukaryota</taxon>
        <taxon>Metamonada</taxon>
        <taxon>Preaxostyla</taxon>
        <taxon>Oxymonadida</taxon>
        <taxon>Streblomastigidae</taxon>
        <taxon>Streblomastix</taxon>
    </lineage>
</organism>
<reference evidence="2 3" key="1">
    <citation type="submission" date="2019-03" db="EMBL/GenBank/DDBJ databases">
        <title>Single cell metagenomics reveals metabolic interactions within the superorganism composed of flagellate Streblomastix strix and complex community of Bacteroidetes bacteria on its surface.</title>
        <authorList>
            <person name="Treitli S.C."/>
            <person name="Kolisko M."/>
            <person name="Husnik F."/>
            <person name="Keeling P."/>
            <person name="Hampl V."/>
        </authorList>
    </citation>
    <scope>NUCLEOTIDE SEQUENCE [LARGE SCALE GENOMIC DNA]</scope>
    <source>
        <strain evidence="2">ST1C</strain>
    </source>
</reference>
<protein>
    <submittedName>
        <fullName evidence="2">Uncharacterized protein</fullName>
    </submittedName>
</protein>
<evidence type="ECO:0000256" key="1">
    <source>
        <dbReference type="SAM" id="MobiDB-lite"/>
    </source>
</evidence>
<feature type="region of interest" description="Disordered" evidence="1">
    <location>
        <begin position="1"/>
        <end position="25"/>
    </location>
</feature>
<sequence>MSNNLVKSESSEPGLFVNSDTPKFSARTPITTTVEHQEPGDDYKKFLKSEHQLMLRDIEHQLTPRRADSERMQTIMAKMLDAVMGMHTSKIDF</sequence>
<gene>
    <name evidence="2" type="ORF">EZS28_008128</name>
</gene>
<proteinExistence type="predicted"/>
<evidence type="ECO:0000313" key="2">
    <source>
        <dbReference type="EMBL" id="KAA6396343.1"/>
    </source>
</evidence>
<dbReference type="AlphaFoldDB" id="A0A5J4WNG1"/>
<dbReference type="Proteomes" id="UP000324800">
    <property type="component" value="Unassembled WGS sequence"/>
</dbReference>
<accession>A0A5J4WNG1</accession>
<comment type="caution">
    <text evidence="2">The sequence shown here is derived from an EMBL/GenBank/DDBJ whole genome shotgun (WGS) entry which is preliminary data.</text>
</comment>
<evidence type="ECO:0000313" key="3">
    <source>
        <dbReference type="Proteomes" id="UP000324800"/>
    </source>
</evidence>
<name>A0A5J4WNG1_9EUKA</name>
<dbReference type="EMBL" id="SNRW01001449">
    <property type="protein sequence ID" value="KAA6396343.1"/>
    <property type="molecule type" value="Genomic_DNA"/>
</dbReference>